<dbReference type="AlphaFoldDB" id="A0AAU9M9C7"/>
<evidence type="ECO:0000313" key="2">
    <source>
        <dbReference type="Proteomes" id="UP001157418"/>
    </source>
</evidence>
<proteinExistence type="predicted"/>
<keyword evidence="2" id="KW-1185">Reference proteome</keyword>
<evidence type="ECO:0000313" key="1">
    <source>
        <dbReference type="EMBL" id="CAH1423681.1"/>
    </source>
</evidence>
<organism evidence="1 2">
    <name type="scientific">Lactuca virosa</name>
    <dbReference type="NCBI Taxonomy" id="75947"/>
    <lineage>
        <taxon>Eukaryota</taxon>
        <taxon>Viridiplantae</taxon>
        <taxon>Streptophyta</taxon>
        <taxon>Embryophyta</taxon>
        <taxon>Tracheophyta</taxon>
        <taxon>Spermatophyta</taxon>
        <taxon>Magnoliopsida</taxon>
        <taxon>eudicotyledons</taxon>
        <taxon>Gunneridae</taxon>
        <taxon>Pentapetalae</taxon>
        <taxon>asterids</taxon>
        <taxon>campanulids</taxon>
        <taxon>Asterales</taxon>
        <taxon>Asteraceae</taxon>
        <taxon>Cichorioideae</taxon>
        <taxon>Cichorieae</taxon>
        <taxon>Lactucinae</taxon>
        <taxon>Lactuca</taxon>
    </lineage>
</organism>
<accession>A0AAU9M9C7</accession>
<dbReference type="Proteomes" id="UP001157418">
    <property type="component" value="Unassembled WGS sequence"/>
</dbReference>
<gene>
    <name evidence="1" type="ORF">LVIROSA_LOCUS10950</name>
</gene>
<reference evidence="1 2" key="1">
    <citation type="submission" date="2022-01" db="EMBL/GenBank/DDBJ databases">
        <authorList>
            <person name="Xiong W."/>
            <person name="Schranz E."/>
        </authorList>
    </citation>
    <scope>NUCLEOTIDE SEQUENCE [LARGE SCALE GENOMIC DNA]</scope>
</reference>
<protein>
    <submittedName>
        <fullName evidence="1">Uncharacterized protein</fullName>
    </submittedName>
</protein>
<sequence>MEKKKYEWEQPQGRSMVQWYNSCALLSWKKDAKEGGSVWLGVSKGKRREKSSDEKHDVTGGLVAFALTGVVMASGGDGRAVMATGGSAASSLFC</sequence>
<name>A0AAU9M9C7_9ASTR</name>
<dbReference type="EMBL" id="CAKMRJ010001112">
    <property type="protein sequence ID" value="CAH1423681.1"/>
    <property type="molecule type" value="Genomic_DNA"/>
</dbReference>
<comment type="caution">
    <text evidence="1">The sequence shown here is derived from an EMBL/GenBank/DDBJ whole genome shotgun (WGS) entry which is preliminary data.</text>
</comment>